<dbReference type="GeneID" id="102800703"/>
<keyword evidence="6" id="KW-0732">Signal</keyword>
<evidence type="ECO:0000313" key="7">
    <source>
        <dbReference type="Proteomes" id="UP000694865"/>
    </source>
</evidence>
<dbReference type="PANTHER" id="PTHR43806:SF11">
    <property type="entry name" value="CEREVISIN-RELATED"/>
    <property type="match status" value="1"/>
</dbReference>
<dbReference type="InterPro" id="IPR036852">
    <property type="entry name" value="Peptidase_S8/S53_dom_sf"/>
</dbReference>
<organism evidence="7 8">
    <name type="scientific">Saccoglossus kowalevskii</name>
    <name type="common">Acorn worm</name>
    <dbReference type="NCBI Taxonomy" id="10224"/>
    <lineage>
        <taxon>Eukaryota</taxon>
        <taxon>Metazoa</taxon>
        <taxon>Hemichordata</taxon>
        <taxon>Enteropneusta</taxon>
        <taxon>Harrimaniidae</taxon>
        <taxon>Saccoglossus</taxon>
    </lineage>
</organism>
<reference evidence="8" key="1">
    <citation type="submission" date="2025-08" db="UniProtKB">
        <authorList>
            <consortium name="RefSeq"/>
        </authorList>
    </citation>
    <scope>IDENTIFICATION</scope>
    <source>
        <tissue evidence="8">Testes</tissue>
    </source>
</reference>
<dbReference type="PANTHER" id="PTHR43806">
    <property type="entry name" value="PEPTIDASE S8"/>
    <property type="match status" value="1"/>
</dbReference>
<gene>
    <name evidence="8" type="primary">LOC102800703</name>
</gene>
<proteinExistence type="inferred from homology"/>
<comment type="caution">
    <text evidence="5">Lacks conserved residue(s) required for the propagation of feature annotation.</text>
</comment>
<dbReference type="InterPro" id="IPR050131">
    <property type="entry name" value="Peptidase_S8_subtilisin-like"/>
</dbReference>
<dbReference type="PRINTS" id="PR00723">
    <property type="entry name" value="SUBTILISIN"/>
</dbReference>
<evidence type="ECO:0000256" key="1">
    <source>
        <dbReference type="ARBA" id="ARBA00011073"/>
    </source>
</evidence>
<keyword evidence="3" id="KW-0378">Hydrolase</keyword>
<evidence type="ECO:0000256" key="5">
    <source>
        <dbReference type="PROSITE-ProRule" id="PRU01240"/>
    </source>
</evidence>
<dbReference type="RefSeq" id="XP_006815955.1">
    <property type="nucleotide sequence ID" value="XM_006815892.1"/>
</dbReference>
<keyword evidence="7" id="KW-1185">Reference proteome</keyword>
<keyword evidence="4" id="KW-0720">Serine protease</keyword>
<evidence type="ECO:0000313" key="8">
    <source>
        <dbReference type="RefSeq" id="XP_006815955.1"/>
    </source>
</evidence>
<evidence type="ECO:0000256" key="6">
    <source>
        <dbReference type="SAM" id="SignalP"/>
    </source>
</evidence>
<dbReference type="Gene3D" id="3.40.50.200">
    <property type="entry name" value="Peptidase S8/S53 domain"/>
    <property type="match status" value="1"/>
</dbReference>
<sequence>MRLVILITLATVATAYGFVEDQTVTWNLDRIDQAKAAWPNWNSQNANYDPISTGAGSVVYILSTGIQGSHNNFGPGTIRQNIIYDFDSNNMPQGADTHGRGTALAGVVGGSYTGVAIDIEIAIVRIAADPTSANITHVLQGMQAILDDYKFRKQYNPTNYLRGVALGSVSLDVRTNPADADDIENLMLQLVAEDLVVIGGVGDDDKVDCLDLTPARLYTDNSIIIAGGTNMLDYKDNASNVGECAEVWGPMEEILSSAIYPNDTDRVDYYTFADHTLAFGLAHVAGVAAIIRGRCPDTPNYLVGPMVIEYALENGGTALMPDTDGELGPIIRVASKGEHPICFTP</sequence>
<feature type="chain" id="PRO_5046884199" evidence="6">
    <location>
        <begin position="18"/>
        <end position="345"/>
    </location>
</feature>
<dbReference type="Proteomes" id="UP000694865">
    <property type="component" value="Unplaced"/>
</dbReference>
<evidence type="ECO:0000256" key="2">
    <source>
        <dbReference type="ARBA" id="ARBA00022670"/>
    </source>
</evidence>
<evidence type="ECO:0000256" key="3">
    <source>
        <dbReference type="ARBA" id="ARBA00022801"/>
    </source>
</evidence>
<dbReference type="InterPro" id="IPR015500">
    <property type="entry name" value="Peptidase_S8_subtilisin-rel"/>
</dbReference>
<accession>A0ABM0M7G4</accession>
<comment type="similarity">
    <text evidence="1 5">Belongs to the peptidase S8 family.</text>
</comment>
<name>A0ABM0M7G4_SACKO</name>
<evidence type="ECO:0000256" key="4">
    <source>
        <dbReference type="ARBA" id="ARBA00022825"/>
    </source>
</evidence>
<keyword evidence="2" id="KW-0645">Protease</keyword>
<protein>
    <submittedName>
        <fullName evidence="8">Cuticle-degrading protease-like</fullName>
    </submittedName>
</protein>
<dbReference type="PROSITE" id="PS51892">
    <property type="entry name" value="SUBTILASE"/>
    <property type="match status" value="1"/>
</dbReference>
<feature type="signal peptide" evidence="6">
    <location>
        <begin position="1"/>
        <end position="17"/>
    </location>
</feature>
<dbReference type="SUPFAM" id="SSF52743">
    <property type="entry name" value="Subtilisin-like"/>
    <property type="match status" value="1"/>
</dbReference>